<accession>M2XV29</accession>
<dbReference type="RefSeq" id="WP_006214643.1">
    <property type="nucleotide sequence ID" value="NZ_ANHZ02000010.1"/>
</dbReference>
<name>M2XV29_9MICC</name>
<keyword evidence="1" id="KW-1133">Transmembrane helix</keyword>
<sequence>MQQTSVLIQAAEGGHHIVNELPVDGPWFGIVAFIVFMLLLITTLTFGPRSQSPDDTDHHVDPAQLPADEAAMLASYSTKRGH</sequence>
<dbReference type="AlphaFoldDB" id="M2XV29"/>
<feature type="transmembrane region" description="Helical" evidence="1">
    <location>
        <begin position="27"/>
        <end position="46"/>
    </location>
</feature>
<protein>
    <submittedName>
        <fullName evidence="2">Uncharacterized protein</fullName>
    </submittedName>
</protein>
<comment type="caution">
    <text evidence="2">The sequence shown here is derived from an EMBL/GenBank/DDBJ whole genome shotgun (WGS) entry which is preliminary data.</text>
</comment>
<evidence type="ECO:0000313" key="2">
    <source>
        <dbReference type="EMBL" id="EME36668.1"/>
    </source>
</evidence>
<evidence type="ECO:0000256" key="1">
    <source>
        <dbReference type="SAM" id="Phobius"/>
    </source>
</evidence>
<dbReference type="Proteomes" id="UP000009877">
    <property type="component" value="Unassembled WGS sequence"/>
</dbReference>
<proteinExistence type="predicted"/>
<reference evidence="2 3" key="1">
    <citation type="journal article" date="2014" name="Genome Announc.">
        <title>Draft Genome Sequence of Kocuria palustris PEL.</title>
        <authorList>
            <person name="Sharma G."/>
            <person name="Khatri I."/>
            <person name="Subramanian S."/>
        </authorList>
    </citation>
    <scope>NUCLEOTIDE SEQUENCE [LARGE SCALE GENOMIC DNA]</scope>
    <source>
        <strain evidence="2 3">PEL</strain>
    </source>
</reference>
<keyword evidence="3" id="KW-1185">Reference proteome</keyword>
<dbReference type="EMBL" id="ANHZ02000010">
    <property type="protein sequence ID" value="EME36668.1"/>
    <property type="molecule type" value="Genomic_DNA"/>
</dbReference>
<organism evidence="2 3">
    <name type="scientific">Kocuria palustris PEL</name>
    <dbReference type="NCBI Taxonomy" id="1236550"/>
    <lineage>
        <taxon>Bacteria</taxon>
        <taxon>Bacillati</taxon>
        <taxon>Actinomycetota</taxon>
        <taxon>Actinomycetes</taxon>
        <taxon>Micrococcales</taxon>
        <taxon>Micrococcaceae</taxon>
        <taxon>Kocuria</taxon>
    </lineage>
</organism>
<evidence type="ECO:0000313" key="3">
    <source>
        <dbReference type="Proteomes" id="UP000009877"/>
    </source>
</evidence>
<dbReference type="STRING" id="71999.KPaMU14_05235"/>
<keyword evidence="1" id="KW-0472">Membrane</keyword>
<keyword evidence="1" id="KW-0812">Transmembrane</keyword>
<gene>
    <name evidence="2" type="ORF">C884_00229</name>
</gene>